<accession>A0A939IIC9</accession>
<dbReference type="EMBL" id="JAFJZZ010000001">
    <property type="protein sequence ID" value="MBN7772364.1"/>
    <property type="molecule type" value="Genomic_DNA"/>
</dbReference>
<gene>
    <name evidence="4" type="primary">thpR</name>
    <name evidence="4" type="ORF">JYB65_03220</name>
</gene>
<comment type="caution">
    <text evidence="4">The sequence shown here is derived from an EMBL/GenBank/DDBJ whole genome shotgun (WGS) entry which is preliminary data.</text>
</comment>
<keyword evidence="1 2" id="KW-0378">Hydrolase</keyword>
<comment type="function">
    <text evidence="2">Hydrolyzes RNA 2',3'-cyclic phosphodiester to an RNA 2'-phosphomonoester.</text>
</comment>
<sequence length="172" mass="19997">MRLFIAINFEKSVIDEIIAIQNQLRNQAVKGNFTREENLHLTLVFLGAIEEKKIDLIERAMNEITIPSFDLIFNKMGHFSRDAGDIWWIGAEENQFLFDMQKKLSAYLSKLGFSIERRGFKPHLTLGREVILREKPLISLSKISSRVSKIYLMKSERINGKLTYTAIYTKEL</sequence>
<dbReference type="HAMAP" id="MF_01940">
    <property type="entry name" value="RNA_CPDase"/>
    <property type="match status" value="1"/>
</dbReference>
<dbReference type="EC" id="3.1.4.58" evidence="2"/>
<feature type="domain" description="Phosphoesterase HXTX" evidence="3">
    <location>
        <begin position="10"/>
        <end position="86"/>
    </location>
</feature>
<reference evidence="4" key="1">
    <citation type="submission" date="2021-02" db="EMBL/GenBank/DDBJ databases">
        <title>Abyssanaerobacter marinus gen.nov., sp., nov, anaerobic bacterium isolated from the Onnuri vent field of Indian Ocean and suggestion of Mogibacteriaceae fam. nov., and proposal of reclassification of ambiguous this family's genus member.</title>
        <authorList>
            <person name="Kim Y.J."/>
            <person name="Yang J.-A."/>
        </authorList>
    </citation>
    <scope>NUCLEOTIDE SEQUENCE</scope>
    <source>
        <strain evidence="4">DSM 2634</strain>
    </source>
</reference>
<comment type="similarity">
    <text evidence="2">Belongs to the 2H phosphoesterase superfamily. ThpR family.</text>
</comment>
<evidence type="ECO:0000313" key="5">
    <source>
        <dbReference type="Proteomes" id="UP000664545"/>
    </source>
</evidence>
<evidence type="ECO:0000256" key="1">
    <source>
        <dbReference type="ARBA" id="ARBA00022801"/>
    </source>
</evidence>
<dbReference type="RefSeq" id="WP_206581171.1">
    <property type="nucleotide sequence ID" value="NZ_JAFJZZ010000001.1"/>
</dbReference>
<dbReference type="Proteomes" id="UP000664545">
    <property type="component" value="Unassembled WGS sequence"/>
</dbReference>
<organism evidence="4 5">
    <name type="scientific">Clostridium aminobutyricum</name>
    <dbReference type="NCBI Taxonomy" id="33953"/>
    <lineage>
        <taxon>Bacteria</taxon>
        <taxon>Bacillati</taxon>
        <taxon>Bacillota</taxon>
        <taxon>Clostridia</taxon>
        <taxon>Eubacteriales</taxon>
        <taxon>Clostridiaceae</taxon>
        <taxon>Clostridium</taxon>
    </lineage>
</organism>
<feature type="short sequence motif" description="HXTX 2" evidence="2">
    <location>
        <begin position="123"/>
        <end position="126"/>
    </location>
</feature>
<dbReference type="InterPro" id="IPR004175">
    <property type="entry name" value="RNA_CPDase"/>
</dbReference>
<dbReference type="SUPFAM" id="SSF55144">
    <property type="entry name" value="LigT-like"/>
    <property type="match status" value="1"/>
</dbReference>
<dbReference type="NCBIfam" id="TIGR02258">
    <property type="entry name" value="2_5_ligase"/>
    <property type="match status" value="1"/>
</dbReference>
<proteinExistence type="inferred from homology"/>
<dbReference type="AlphaFoldDB" id="A0A939IIC9"/>
<dbReference type="GO" id="GO:0004113">
    <property type="term" value="F:2',3'-cyclic-nucleotide 3'-phosphodiesterase activity"/>
    <property type="evidence" value="ECO:0007669"/>
    <property type="project" value="InterPro"/>
</dbReference>
<dbReference type="GO" id="GO:0008664">
    <property type="term" value="F:RNA 2',3'-cyclic 3'-phosphodiesterase activity"/>
    <property type="evidence" value="ECO:0007669"/>
    <property type="project" value="UniProtKB-EC"/>
</dbReference>
<dbReference type="PANTHER" id="PTHR35561">
    <property type="entry name" value="RNA 2',3'-CYCLIC PHOSPHODIESTERASE"/>
    <property type="match status" value="1"/>
</dbReference>
<dbReference type="Pfam" id="PF02834">
    <property type="entry name" value="LigT_PEase"/>
    <property type="match status" value="1"/>
</dbReference>
<evidence type="ECO:0000313" key="4">
    <source>
        <dbReference type="EMBL" id="MBN7772364.1"/>
    </source>
</evidence>
<keyword evidence="5" id="KW-1185">Reference proteome</keyword>
<dbReference type="InterPro" id="IPR014051">
    <property type="entry name" value="Phosphoesterase_HXTX"/>
</dbReference>
<dbReference type="Gene3D" id="3.90.1140.10">
    <property type="entry name" value="Cyclic phosphodiesterase"/>
    <property type="match status" value="1"/>
</dbReference>
<feature type="short sequence motif" description="HXTX 1" evidence="2">
    <location>
        <begin position="40"/>
        <end position="43"/>
    </location>
</feature>
<name>A0A939IIC9_CLOAM</name>
<feature type="active site" description="Proton donor" evidence="2">
    <location>
        <position position="40"/>
    </location>
</feature>
<dbReference type="InterPro" id="IPR009097">
    <property type="entry name" value="Cyclic_Pdiesterase"/>
</dbReference>
<feature type="active site" description="Proton acceptor" evidence="2">
    <location>
        <position position="123"/>
    </location>
</feature>
<protein>
    <recommendedName>
        <fullName evidence="2">RNA 2',3'-cyclic phosphodiesterase</fullName>
        <shortName evidence="2">RNA 2',3'-CPDase</shortName>
        <ecNumber evidence="2">3.1.4.58</ecNumber>
    </recommendedName>
</protein>
<dbReference type="PANTHER" id="PTHR35561:SF1">
    <property type="entry name" value="RNA 2',3'-CYCLIC PHOSPHODIESTERASE"/>
    <property type="match status" value="1"/>
</dbReference>
<evidence type="ECO:0000259" key="3">
    <source>
        <dbReference type="Pfam" id="PF02834"/>
    </source>
</evidence>
<comment type="catalytic activity">
    <reaction evidence="2">
        <text>a 3'-end 2',3'-cyclophospho-ribonucleotide-RNA + H2O = a 3'-end 2'-phospho-ribonucleotide-RNA + H(+)</text>
        <dbReference type="Rhea" id="RHEA:11828"/>
        <dbReference type="Rhea" id="RHEA-COMP:10464"/>
        <dbReference type="Rhea" id="RHEA-COMP:17353"/>
        <dbReference type="ChEBI" id="CHEBI:15377"/>
        <dbReference type="ChEBI" id="CHEBI:15378"/>
        <dbReference type="ChEBI" id="CHEBI:83064"/>
        <dbReference type="ChEBI" id="CHEBI:173113"/>
        <dbReference type="EC" id="3.1.4.58"/>
    </reaction>
</comment>
<evidence type="ECO:0000256" key="2">
    <source>
        <dbReference type="HAMAP-Rule" id="MF_01940"/>
    </source>
</evidence>